<dbReference type="EMBL" id="JGYD01000025">
    <property type="protein sequence ID" value="KSV17099.1"/>
    <property type="molecule type" value="Genomic_DNA"/>
</dbReference>
<dbReference type="PANTHER" id="PTHR35601">
    <property type="entry name" value="TOXIN RELE"/>
    <property type="match status" value="1"/>
</dbReference>
<accession>A0A0V8M003</accession>
<dbReference type="AlphaFoldDB" id="A0A0V8M003"/>
<comment type="caution">
    <text evidence="3">The sequence shown here is derived from an EMBL/GenBank/DDBJ whole genome shotgun (WGS) entry which is preliminary data.</text>
</comment>
<keyword evidence="2" id="KW-1277">Toxin-antitoxin system</keyword>
<comment type="similarity">
    <text evidence="1">Belongs to the RelE toxin family.</text>
</comment>
<protein>
    <submittedName>
        <fullName evidence="3">Addiction module antitoxin</fullName>
    </submittedName>
</protein>
<dbReference type="PATRIC" id="fig|61435.5.peg.1303"/>
<proteinExistence type="inferred from homology"/>
<dbReference type="SUPFAM" id="SSF143011">
    <property type="entry name" value="RelE-like"/>
    <property type="match status" value="1"/>
</dbReference>
<dbReference type="Pfam" id="PF05016">
    <property type="entry name" value="ParE_toxin"/>
    <property type="match status" value="1"/>
</dbReference>
<organism evidence="3 4">
    <name type="scientific">Dehalococcoides mccartyi</name>
    <dbReference type="NCBI Taxonomy" id="61435"/>
    <lineage>
        <taxon>Bacteria</taxon>
        <taxon>Bacillati</taxon>
        <taxon>Chloroflexota</taxon>
        <taxon>Dehalococcoidia</taxon>
        <taxon>Dehalococcoidales</taxon>
        <taxon>Dehalococcoidaceae</taxon>
        <taxon>Dehalococcoides</taxon>
    </lineage>
</organism>
<gene>
    <name evidence="3" type="ORF">DA01_06620</name>
</gene>
<evidence type="ECO:0000313" key="4">
    <source>
        <dbReference type="Proteomes" id="UP000053577"/>
    </source>
</evidence>
<dbReference type="InterPro" id="IPR007712">
    <property type="entry name" value="RelE/ParE_toxin"/>
</dbReference>
<evidence type="ECO:0000256" key="2">
    <source>
        <dbReference type="ARBA" id="ARBA00022649"/>
    </source>
</evidence>
<dbReference type="InterPro" id="IPR035093">
    <property type="entry name" value="RelE/ParE_toxin_dom_sf"/>
</dbReference>
<sequence>MYRIDLRRKAQQDLDKLPKKAFEAVIETIKELANTPRPKGIEKLKGSGLWRVRQGDYRIVYNIDDKQSLVIIVRIGNRRDIYRSI</sequence>
<name>A0A0V8M003_9CHLR</name>
<dbReference type="Proteomes" id="UP000053577">
    <property type="component" value="Unassembled WGS sequence"/>
</dbReference>
<evidence type="ECO:0000313" key="3">
    <source>
        <dbReference type="EMBL" id="KSV17099.1"/>
    </source>
</evidence>
<dbReference type="Gene3D" id="3.30.2310.20">
    <property type="entry name" value="RelE-like"/>
    <property type="match status" value="1"/>
</dbReference>
<evidence type="ECO:0000256" key="1">
    <source>
        <dbReference type="ARBA" id="ARBA00006226"/>
    </source>
</evidence>
<dbReference type="OrthoDB" id="9805098at2"/>
<dbReference type="RefSeq" id="WP_058292579.1">
    <property type="nucleotide sequence ID" value="NZ_JGYD01000025.1"/>
</dbReference>
<dbReference type="PANTHER" id="PTHR35601:SF1">
    <property type="entry name" value="TOXIN RELE"/>
    <property type="match status" value="1"/>
</dbReference>
<reference evidence="3 4" key="1">
    <citation type="journal article" date="2015" name="Sci. Rep.">
        <title>A comparative genomics and reductive dehalogenase gene transcription study of two chloroethene-respiring bacteria, Dehalococcoides mccartyi strains MB and 11a.</title>
        <authorList>
            <person name="Low A."/>
            <person name="Shen Z."/>
            <person name="Cheng D."/>
            <person name="Rogers M.J."/>
            <person name="Lee P.K."/>
            <person name="He J."/>
        </authorList>
    </citation>
    <scope>NUCLEOTIDE SEQUENCE [LARGE SCALE GENOMIC DNA]</scope>
    <source>
        <strain evidence="3 4">MB</strain>
    </source>
</reference>